<dbReference type="Proteomes" id="UP001519295">
    <property type="component" value="Unassembled WGS sequence"/>
</dbReference>
<keyword evidence="2" id="KW-1185">Reference proteome</keyword>
<evidence type="ECO:0000313" key="2">
    <source>
        <dbReference type="Proteomes" id="UP001519295"/>
    </source>
</evidence>
<evidence type="ECO:0000313" key="1">
    <source>
        <dbReference type="EMBL" id="MBP2371402.1"/>
    </source>
</evidence>
<reference evidence="1 2" key="1">
    <citation type="submission" date="2021-03" db="EMBL/GenBank/DDBJ databases">
        <title>Sequencing the genomes of 1000 actinobacteria strains.</title>
        <authorList>
            <person name="Klenk H.-P."/>
        </authorList>
    </citation>
    <scope>NUCLEOTIDE SEQUENCE [LARGE SCALE GENOMIC DNA]</scope>
    <source>
        <strain evidence="1 2">DSM 45256</strain>
    </source>
</reference>
<gene>
    <name evidence="1" type="ORF">JOF36_007175</name>
</gene>
<name>A0ABS4W5A6_9PSEU</name>
<proteinExistence type="predicted"/>
<sequence length="50" mass="4969">MAALLEAAGFELDQLPGLTARAALASVDELLDDAPTKPGAVAPITSGDGF</sequence>
<dbReference type="RefSeq" id="WP_210036586.1">
    <property type="nucleotide sequence ID" value="NZ_JAGINU010000002.1"/>
</dbReference>
<organism evidence="1 2">
    <name type="scientific">Pseudonocardia parietis</name>
    <dbReference type="NCBI Taxonomy" id="570936"/>
    <lineage>
        <taxon>Bacteria</taxon>
        <taxon>Bacillati</taxon>
        <taxon>Actinomycetota</taxon>
        <taxon>Actinomycetes</taxon>
        <taxon>Pseudonocardiales</taxon>
        <taxon>Pseudonocardiaceae</taxon>
        <taxon>Pseudonocardia</taxon>
    </lineage>
</organism>
<protein>
    <submittedName>
        <fullName evidence="1">Uncharacterized protein</fullName>
    </submittedName>
</protein>
<accession>A0ABS4W5A6</accession>
<comment type="caution">
    <text evidence="1">The sequence shown here is derived from an EMBL/GenBank/DDBJ whole genome shotgun (WGS) entry which is preliminary data.</text>
</comment>
<dbReference type="EMBL" id="JAGINU010000002">
    <property type="protein sequence ID" value="MBP2371402.1"/>
    <property type="molecule type" value="Genomic_DNA"/>
</dbReference>